<sequence length="329" mass="35575">MALLEVENLQTHFATADGVNRAVDGLSFSVEAGETVAIVGESGCGKSVTSMSILRLIPEPPGKIAGSIRFNGKDLLKLSEREMRAIRGNEISMIFQEPMTSLNPVLSVAQQIGEALRLHQGLNKREAEARAVEMLRLVGIPAPEKRVKDYPHQLSGGMRQRVMIAIALACNPKLLIADEPTTALDVTIQAQILDLMRDLKRRVGAAIVLITHDLGVVAEVAERVIVMYAGRKVEEAPVRELFSNPKHPYTRGLLGAVPKLGSSLDGESTRLAEIPGLVPSLKKRIQGCVFASRCSQSTELCLEIAPALEEKAPRHTAACHYAVKETVAA</sequence>
<comment type="similarity">
    <text evidence="2">Belongs to the ABC transporter superfamily.</text>
</comment>
<protein>
    <submittedName>
        <fullName evidence="9">ABC transporter ATP-binding protein</fullName>
    </submittedName>
</protein>
<dbReference type="Pfam" id="PF00005">
    <property type="entry name" value="ABC_tran"/>
    <property type="match status" value="1"/>
</dbReference>
<keyword evidence="3" id="KW-0813">Transport</keyword>
<dbReference type="SUPFAM" id="SSF52540">
    <property type="entry name" value="P-loop containing nucleoside triphosphate hydrolases"/>
    <property type="match status" value="1"/>
</dbReference>
<evidence type="ECO:0000256" key="5">
    <source>
        <dbReference type="ARBA" id="ARBA00022741"/>
    </source>
</evidence>
<dbReference type="Pfam" id="PF08352">
    <property type="entry name" value="oligo_HPY"/>
    <property type="match status" value="1"/>
</dbReference>
<dbReference type="CDD" id="cd03257">
    <property type="entry name" value="ABC_NikE_OppD_transporters"/>
    <property type="match status" value="1"/>
</dbReference>
<keyword evidence="6 9" id="KW-0067">ATP-binding</keyword>
<dbReference type="InterPro" id="IPR050388">
    <property type="entry name" value="ABC_Ni/Peptide_Import"/>
</dbReference>
<reference evidence="9 10" key="1">
    <citation type="submission" date="2020-09" db="EMBL/GenBank/DDBJ databases">
        <title>Roseomonas.</title>
        <authorList>
            <person name="Zhu W."/>
        </authorList>
    </citation>
    <scope>NUCLEOTIDE SEQUENCE [LARGE SCALE GENOMIC DNA]</scope>
    <source>
        <strain evidence="9 10">1311</strain>
    </source>
</reference>
<comment type="caution">
    <text evidence="9">The sequence shown here is derived from an EMBL/GenBank/DDBJ whole genome shotgun (WGS) entry which is preliminary data.</text>
</comment>
<evidence type="ECO:0000256" key="6">
    <source>
        <dbReference type="ARBA" id="ARBA00022840"/>
    </source>
</evidence>
<dbReference type="InterPro" id="IPR027417">
    <property type="entry name" value="P-loop_NTPase"/>
</dbReference>
<dbReference type="EMBL" id="JACTNF010000005">
    <property type="protein sequence ID" value="MBO1074494.1"/>
    <property type="molecule type" value="Genomic_DNA"/>
</dbReference>
<dbReference type="InterPro" id="IPR003439">
    <property type="entry name" value="ABC_transporter-like_ATP-bd"/>
</dbReference>
<evidence type="ECO:0000256" key="2">
    <source>
        <dbReference type="ARBA" id="ARBA00005417"/>
    </source>
</evidence>
<dbReference type="NCBIfam" id="TIGR01727">
    <property type="entry name" value="oligo_HPY"/>
    <property type="match status" value="1"/>
</dbReference>
<dbReference type="PANTHER" id="PTHR43297:SF2">
    <property type="entry name" value="DIPEPTIDE TRANSPORT ATP-BINDING PROTEIN DPPD"/>
    <property type="match status" value="1"/>
</dbReference>
<evidence type="ECO:0000256" key="4">
    <source>
        <dbReference type="ARBA" id="ARBA00022475"/>
    </source>
</evidence>
<keyword evidence="5" id="KW-0547">Nucleotide-binding</keyword>
<accession>A0ABS3KAL8</accession>
<keyword evidence="4" id="KW-1003">Cell membrane</keyword>
<evidence type="ECO:0000313" key="9">
    <source>
        <dbReference type="EMBL" id="MBO1074494.1"/>
    </source>
</evidence>
<dbReference type="RefSeq" id="WP_207446066.1">
    <property type="nucleotide sequence ID" value="NZ_CP061091.1"/>
</dbReference>
<organism evidence="9 10">
    <name type="scientific">Roseomonas marmotae</name>
    <dbReference type="NCBI Taxonomy" id="2768161"/>
    <lineage>
        <taxon>Bacteria</taxon>
        <taxon>Pseudomonadati</taxon>
        <taxon>Pseudomonadota</taxon>
        <taxon>Alphaproteobacteria</taxon>
        <taxon>Acetobacterales</taxon>
        <taxon>Roseomonadaceae</taxon>
        <taxon>Roseomonas</taxon>
    </lineage>
</organism>
<dbReference type="GO" id="GO:0005524">
    <property type="term" value="F:ATP binding"/>
    <property type="evidence" value="ECO:0007669"/>
    <property type="project" value="UniProtKB-KW"/>
</dbReference>
<dbReference type="Proteomes" id="UP001518990">
    <property type="component" value="Unassembled WGS sequence"/>
</dbReference>
<dbReference type="InterPro" id="IPR003593">
    <property type="entry name" value="AAA+_ATPase"/>
</dbReference>
<comment type="subcellular location">
    <subcellularLocation>
        <location evidence="1">Cell inner membrane</location>
        <topology evidence="1">Peripheral membrane protein</topology>
    </subcellularLocation>
</comment>
<evidence type="ECO:0000256" key="7">
    <source>
        <dbReference type="ARBA" id="ARBA00023136"/>
    </source>
</evidence>
<keyword evidence="10" id="KW-1185">Reference proteome</keyword>
<dbReference type="InterPro" id="IPR017871">
    <property type="entry name" value="ABC_transporter-like_CS"/>
</dbReference>
<dbReference type="PROSITE" id="PS50893">
    <property type="entry name" value="ABC_TRANSPORTER_2"/>
    <property type="match status" value="1"/>
</dbReference>
<dbReference type="PANTHER" id="PTHR43297">
    <property type="entry name" value="OLIGOPEPTIDE TRANSPORT ATP-BINDING PROTEIN APPD"/>
    <property type="match status" value="1"/>
</dbReference>
<feature type="domain" description="ABC transporter" evidence="8">
    <location>
        <begin position="4"/>
        <end position="254"/>
    </location>
</feature>
<evidence type="ECO:0000256" key="1">
    <source>
        <dbReference type="ARBA" id="ARBA00004417"/>
    </source>
</evidence>
<dbReference type="Gene3D" id="3.40.50.300">
    <property type="entry name" value="P-loop containing nucleotide triphosphate hydrolases"/>
    <property type="match status" value="1"/>
</dbReference>
<evidence type="ECO:0000313" key="10">
    <source>
        <dbReference type="Proteomes" id="UP001518990"/>
    </source>
</evidence>
<dbReference type="InterPro" id="IPR013563">
    <property type="entry name" value="Oligopep_ABC_C"/>
</dbReference>
<keyword evidence="7" id="KW-0472">Membrane</keyword>
<proteinExistence type="inferred from homology"/>
<dbReference type="PROSITE" id="PS00211">
    <property type="entry name" value="ABC_TRANSPORTER_1"/>
    <property type="match status" value="1"/>
</dbReference>
<evidence type="ECO:0000259" key="8">
    <source>
        <dbReference type="PROSITE" id="PS50893"/>
    </source>
</evidence>
<gene>
    <name evidence="9" type="ORF">IAI60_07715</name>
</gene>
<name>A0ABS3KAL8_9PROT</name>
<dbReference type="SMART" id="SM00382">
    <property type="entry name" value="AAA"/>
    <property type="match status" value="1"/>
</dbReference>
<evidence type="ECO:0000256" key="3">
    <source>
        <dbReference type="ARBA" id="ARBA00022448"/>
    </source>
</evidence>